<dbReference type="AlphaFoldDB" id="A0A821XMZ5"/>
<dbReference type="InterPro" id="IPR006578">
    <property type="entry name" value="MADF-dom"/>
</dbReference>
<feature type="domain" description="MADF" evidence="2">
    <location>
        <begin position="72"/>
        <end position="161"/>
    </location>
</feature>
<dbReference type="PROSITE" id="PS51029">
    <property type="entry name" value="MADF"/>
    <property type="match status" value="1"/>
</dbReference>
<keyword evidence="4" id="KW-1185">Reference proteome</keyword>
<reference evidence="3" key="1">
    <citation type="submission" date="2021-02" db="EMBL/GenBank/DDBJ databases">
        <authorList>
            <person name="Steward A R."/>
        </authorList>
    </citation>
    <scope>NUCLEOTIDE SEQUENCE</scope>
</reference>
<dbReference type="Proteomes" id="UP000663880">
    <property type="component" value="Unassembled WGS sequence"/>
</dbReference>
<evidence type="ECO:0000256" key="1">
    <source>
        <dbReference type="SAM" id="MobiDB-lite"/>
    </source>
</evidence>
<gene>
    <name evidence="3" type="ORF">PMACD_LOCUS15179</name>
</gene>
<evidence type="ECO:0000313" key="4">
    <source>
        <dbReference type="Proteomes" id="UP000663880"/>
    </source>
</evidence>
<dbReference type="PANTHER" id="PTHR10773">
    <property type="entry name" value="DNA-DIRECTED RNA POLYMERASES I, II, AND III SUBUNIT RPABC2"/>
    <property type="match status" value="1"/>
</dbReference>
<dbReference type="EMBL" id="CAJOBZ010000070">
    <property type="protein sequence ID" value="CAF4946031.1"/>
    <property type="molecule type" value="Genomic_DNA"/>
</dbReference>
<comment type="caution">
    <text evidence="3">The sequence shown here is derived from an EMBL/GenBank/DDBJ whole genome shotgun (WGS) entry which is preliminary data.</text>
</comment>
<evidence type="ECO:0000259" key="2">
    <source>
        <dbReference type="PROSITE" id="PS51029"/>
    </source>
</evidence>
<organism evidence="3 4">
    <name type="scientific">Pieris macdunnoughi</name>
    <dbReference type="NCBI Taxonomy" id="345717"/>
    <lineage>
        <taxon>Eukaryota</taxon>
        <taxon>Metazoa</taxon>
        <taxon>Ecdysozoa</taxon>
        <taxon>Arthropoda</taxon>
        <taxon>Hexapoda</taxon>
        <taxon>Insecta</taxon>
        <taxon>Pterygota</taxon>
        <taxon>Neoptera</taxon>
        <taxon>Endopterygota</taxon>
        <taxon>Lepidoptera</taxon>
        <taxon>Glossata</taxon>
        <taxon>Ditrysia</taxon>
        <taxon>Papilionoidea</taxon>
        <taxon>Pieridae</taxon>
        <taxon>Pierinae</taxon>
        <taxon>Pieris</taxon>
    </lineage>
</organism>
<dbReference type="Pfam" id="PF10545">
    <property type="entry name" value="MADF_DNA_bdg"/>
    <property type="match status" value="1"/>
</dbReference>
<proteinExistence type="predicted"/>
<sequence length="272" mass="31756">MDEQEDTLVGEEAQSGLEESLESWKDQYIHVFRSPHTFPLCLARPRLAAPPPPAVSFHSPKNVHVILIIMEHLIESARKRPCLWQLDFKEYKDNELKEAAWEEVFNECDFPSDCLKNKLSVSTPPQDQRGRHIPKNKTSDDQVQNVKSFIEKFPTYESHYTLHKRSDRLFLPPELNITKMYSLYCEQSATPLSYYMFSKIFNANFNLSFHPPISDSCKRCDMLNIKMQACDNEEEKSHLETQRKLHLLKADSARNNYNKDKEEAKVNCNNTQ</sequence>
<accession>A0A821XMZ5</accession>
<evidence type="ECO:0000313" key="3">
    <source>
        <dbReference type="EMBL" id="CAF4946031.1"/>
    </source>
</evidence>
<dbReference type="PANTHER" id="PTHR10773:SF19">
    <property type="match status" value="1"/>
</dbReference>
<feature type="region of interest" description="Disordered" evidence="1">
    <location>
        <begin position="121"/>
        <end position="140"/>
    </location>
</feature>
<dbReference type="OrthoDB" id="6922921at2759"/>
<protein>
    <recommendedName>
        <fullName evidence="2">MADF domain-containing protein</fullName>
    </recommendedName>
</protein>
<name>A0A821XMZ5_9NEOP</name>